<proteinExistence type="predicted"/>
<organism evidence="2">
    <name type="scientific">Absidia glauca</name>
    <name type="common">Pin mould</name>
    <dbReference type="NCBI Taxonomy" id="4829"/>
    <lineage>
        <taxon>Eukaryota</taxon>
        <taxon>Fungi</taxon>
        <taxon>Fungi incertae sedis</taxon>
        <taxon>Mucoromycota</taxon>
        <taxon>Mucoromycotina</taxon>
        <taxon>Mucoromycetes</taxon>
        <taxon>Mucorales</taxon>
        <taxon>Cunninghamellaceae</taxon>
        <taxon>Absidia</taxon>
    </lineage>
</organism>
<keyword evidence="1" id="KW-0472">Membrane</keyword>
<protein>
    <recommendedName>
        <fullName evidence="4">NADH-ubiquinone oxidoreductase B15 subunit</fullName>
    </recommendedName>
</protein>
<keyword evidence="1" id="KW-0812">Transmembrane</keyword>
<feature type="transmembrane region" description="Helical" evidence="1">
    <location>
        <begin position="34"/>
        <end position="52"/>
    </location>
</feature>
<gene>
    <name evidence="2" type="primary">ABSGL_13837.1 scaffold 14339</name>
</gene>
<keyword evidence="1" id="KW-1133">Transmembrane helix</keyword>
<dbReference type="EMBL" id="LT554888">
    <property type="protein sequence ID" value="SAM08175.1"/>
    <property type="molecule type" value="Genomic_DNA"/>
</dbReference>
<dbReference type="Proteomes" id="UP000078561">
    <property type="component" value="Unassembled WGS sequence"/>
</dbReference>
<evidence type="ECO:0000256" key="1">
    <source>
        <dbReference type="SAM" id="Phobius"/>
    </source>
</evidence>
<keyword evidence="3" id="KW-1185">Reference proteome</keyword>
<name>A0A163KH73_ABSGL</name>
<dbReference type="PANTHER" id="PTHR39476:SF1">
    <property type="entry name" value="NADH DEHYDROGENASE [UBIQUINONE] 1 BETA SUBCOMPLEX SUBUNIT 4"/>
    <property type="match status" value="1"/>
</dbReference>
<dbReference type="OrthoDB" id="15108at2759"/>
<reference evidence="2" key="1">
    <citation type="submission" date="2016-04" db="EMBL/GenBank/DDBJ databases">
        <authorList>
            <person name="Evans L.H."/>
            <person name="Alamgir A."/>
            <person name="Owens N."/>
            <person name="Weber N.D."/>
            <person name="Virtaneva K."/>
            <person name="Barbian K."/>
            <person name="Babar A."/>
            <person name="Rosenke K."/>
        </authorList>
    </citation>
    <scope>NUCLEOTIDE SEQUENCE [LARGE SCALE GENOMIC DNA]</scope>
    <source>
        <strain evidence="2">CBS 101.48</strain>
    </source>
</reference>
<dbReference type="InParanoid" id="A0A163KH73"/>
<evidence type="ECO:0000313" key="2">
    <source>
        <dbReference type="EMBL" id="SAM08175.1"/>
    </source>
</evidence>
<dbReference type="PANTHER" id="PTHR39476">
    <property type="entry name" value="NADH:UBIQUINONE OXIDOREDUCTASE 6.6KD SUBUNIT"/>
    <property type="match status" value="1"/>
</dbReference>
<evidence type="ECO:0008006" key="4">
    <source>
        <dbReference type="Google" id="ProtNLM"/>
    </source>
</evidence>
<dbReference type="AlphaFoldDB" id="A0A163KH73"/>
<evidence type="ECO:0000313" key="3">
    <source>
        <dbReference type="Proteomes" id="UP000078561"/>
    </source>
</evidence>
<sequence>MGGLRTDPAIERWAHLRENTHLYFKWNQRTTRRTLFWGIAVPVGLTILSYATDAPYTTHPSYTPLLVIPPPTHTHTLTLVSILYHHCCLEE</sequence>
<accession>A0A163KH73</accession>